<dbReference type="Proteomes" id="UP000291343">
    <property type="component" value="Unassembled WGS sequence"/>
</dbReference>
<evidence type="ECO:0000313" key="1">
    <source>
        <dbReference type="EMBL" id="RZF45121.1"/>
    </source>
</evidence>
<keyword evidence="2" id="KW-1185">Reference proteome</keyword>
<dbReference type="GO" id="GO:0030140">
    <property type="term" value="C:trans-Golgi network transport vesicle"/>
    <property type="evidence" value="ECO:0007669"/>
    <property type="project" value="TreeGrafter"/>
</dbReference>
<gene>
    <name evidence="1" type="ORF">LSTR_LSTR011965</name>
</gene>
<dbReference type="GO" id="GO:0016020">
    <property type="term" value="C:membrane"/>
    <property type="evidence" value="ECO:0007669"/>
    <property type="project" value="TreeGrafter"/>
</dbReference>
<dbReference type="InParanoid" id="A0A482XIK4"/>
<evidence type="ECO:0008006" key="3">
    <source>
        <dbReference type="Google" id="ProtNLM"/>
    </source>
</evidence>
<reference evidence="1 2" key="1">
    <citation type="journal article" date="2017" name="Gigascience">
        <title>Genome sequence of the small brown planthopper, Laodelphax striatellus.</title>
        <authorList>
            <person name="Zhu J."/>
            <person name="Jiang F."/>
            <person name="Wang X."/>
            <person name="Yang P."/>
            <person name="Bao Y."/>
            <person name="Zhao W."/>
            <person name="Wang W."/>
            <person name="Lu H."/>
            <person name="Wang Q."/>
            <person name="Cui N."/>
            <person name="Li J."/>
            <person name="Chen X."/>
            <person name="Luo L."/>
            <person name="Yu J."/>
            <person name="Kang L."/>
            <person name="Cui F."/>
        </authorList>
    </citation>
    <scope>NUCLEOTIDE SEQUENCE [LARGE SCALE GENOMIC DNA]</scope>
    <source>
        <strain evidence="1">Lst14</strain>
    </source>
</reference>
<dbReference type="PANTHER" id="PTHR16528">
    <property type="entry name" value="GOLGI-ASSOCIATED PDZ AND COILED-COIL MOTIF-CONTAINING"/>
    <property type="match status" value="1"/>
</dbReference>
<dbReference type="GO" id="GO:2000009">
    <property type="term" value="P:negative regulation of protein localization to cell surface"/>
    <property type="evidence" value="ECO:0007669"/>
    <property type="project" value="TreeGrafter"/>
</dbReference>
<evidence type="ECO:0000313" key="2">
    <source>
        <dbReference type="Proteomes" id="UP000291343"/>
    </source>
</evidence>
<dbReference type="GO" id="GO:0044325">
    <property type="term" value="F:transmembrane transporter binding"/>
    <property type="evidence" value="ECO:0007669"/>
    <property type="project" value="TreeGrafter"/>
</dbReference>
<dbReference type="EMBL" id="QKKF02009826">
    <property type="protein sequence ID" value="RZF45121.1"/>
    <property type="molecule type" value="Genomic_DNA"/>
</dbReference>
<name>A0A482XIK4_LAOST</name>
<accession>A0A482XIK4</accession>
<protein>
    <recommendedName>
        <fullName evidence="3">Golgi-associated PDZ and coiled-coil motif-containing protein</fullName>
    </recommendedName>
</protein>
<dbReference type="OrthoDB" id="10063653at2759"/>
<organism evidence="1 2">
    <name type="scientific">Laodelphax striatellus</name>
    <name type="common">Small brown planthopper</name>
    <name type="synonym">Delphax striatella</name>
    <dbReference type="NCBI Taxonomy" id="195883"/>
    <lineage>
        <taxon>Eukaryota</taxon>
        <taxon>Metazoa</taxon>
        <taxon>Ecdysozoa</taxon>
        <taxon>Arthropoda</taxon>
        <taxon>Hexapoda</taxon>
        <taxon>Insecta</taxon>
        <taxon>Pterygota</taxon>
        <taxon>Neoptera</taxon>
        <taxon>Paraneoptera</taxon>
        <taxon>Hemiptera</taxon>
        <taxon>Auchenorrhyncha</taxon>
        <taxon>Fulgoroidea</taxon>
        <taxon>Delphacidae</taxon>
        <taxon>Criomorphinae</taxon>
        <taxon>Laodelphax</taxon>
    </lineage>
</organism>
<dbReference type="STRING" id="195883.A0A482XIK4"/>
<dbReference type="InterPro" id="IPR038879">
    <property type="entry name" value="GOPC"/>
</dbReference>
<proteinExistence type="predicted"/>
<dbReference type="AlphaFoldDB" id="A0A482XIK4"/>
<dbReference type="PANTHER" id="PTHR16528:SF2">
    <property type="entry name" value="GOLGI-ASSOCIATED PDZ AND COILED-COIL MOTIF-CONTAINING PROTEIN"/>
    <property type="match status" value="1"/>
</dbReference>
<comment type="caution">
    <text evidence="1">The sequence shown here is derived from an EMBL/GenBank/DDBJ whole genome shotgun (WGS) entry which is preliminary data.</text>
</comment>
<sequence>MAVTAVSFRWLDSLEKEFDKAFVDLDILLGDLDSDDPEMLFSARQKMSTLSSCFAQLTHKAQTIFQNSAKLEFIFILPQIHERLVFSGGFIQFTPYKTCSFKFY</sequence>
<dbReference type="SMR" id="A0A482XIK4"/>
<dbReference type="GO" id="GO:0005794">
    <property type="term" value="C:Golgi apparatus"/>
    <property type="evidence" value="ECO:0007669"/>
    <property type="project" value="InterPro"/>
</dbReference>